<feature type="transmembrane region" description="Helical" evidence="1">
    <location>
        <begin position="36"/>
        <end position="53"/>
    </location>
</feature>
<gene>
    <name evidence="2" type="ORF">WMO24_01285</name>
</gene>
<feature type="transmembrane region" description="Helical" evidence="1">
    <location>
        <begin position="6"/>
        <end position="24"/>
    </location>
</feature>
<keyword evidence="1" id="KW-1133">Transmembrane helix</keyword>
<accession>A0ABV1GBM4</accession>
<dbReference type="RefSeq" id="WP_349214313.1">
    <property type="nucleotide sequence ID" value="NZ_JBBMFA010000035.1"/>
</dbReference>
<proteinExistence type="predicted"/>
<name>A0ABV1GBM4_9FIRM</name>
<dbReference type="Pfam" id="PF16079">
    <property type="entry name" value="Phage_holin_5_2"/>
    <property type="match status" value="1"/>
</dbReference>
<reference evidence="2 3" key="1">
    <citation type="submission" date="2024-03" db="EMBL/GenBank/DDBJ databases">
        <title>Human intestinal bacterial collection.</title>
        <authorList>
            <person name="Pauvert C."/>
            <person name="Hitch T.C.A."/>
            <person name="Clavel T."/>
        </authorList>
    </citation>
    <scope>NUCLEOTIDE SEQUENCE [LARGE SCALE GENOMIC DNA]</scope>
    <source>
        <strain evidence="2 3">CLA-JM-H11</strain>
    </source>
</reference>
<evidence type="ECO:0000313" key="2">
    <source>
        <dbReference type="EMBL" id="MEQ2519077.1"/>
    </source>
</evidence>
<dbReference type="Proteomes" id="UP001477672">
    <property type="component" value="Unassembled WGS sequence"/>
</dbReference>
<evidence type="ECO:0000256" key="1">
    <source>
        <dbReference type="SAM" id="Phobius"/>
    </source>
</evidence>
<evidence type="ECO:0000313" key="3">
    <source>
        <dbReference type="Proteomes" id="UP001477672"/>
    </source>
</evidence>
<organism evidence="2 3">
    <name type="scientific">Ruthenibacterium intestinale</name>
    <dbReference type="NCBI Taxonomy" id="3133163"/>
    <lineage>
        <taxon>Bacteria</taxon>
        <taxon>Bacillati</taxon>
        <taxon>Bacillota</taxon>
        <taxon>Clostridia</taxon>
        <taxon>Eubacteriales</taxon>
        <taxon>Oscillospiraceae</taxon>
        <taxon>Ruthenibacterium</taxon>
    </lineage>
</organism>
<keyword evidence="3" id="KW-1185">Reference proteome</keyword>
<keyword evidence="1" id="KW-0472">Membrane</keyword>
<dbReference type="InterPro" id="IPR032111">
    <property type="entry name" value="Clostridium_phage_holin"/>
</dbReference>
<dbReference type="EMBL" id="JBBMFA010000035">
    <property type="protein sequence ID" value="MEQ2519077.1"/>
    <property type="molecule type" value="Genomic_DNA"/>
</dbReference>
<sequence>MELSFLSDYLIPVITGICLCVGTVLKRWIADTGHKYIPTVCAVLGAVLAVWMGRELSPLVLLQGMFSGLAATGLHQAFHQVLKETFQKQGEVLTKN</sequence>
<keyword evidence="1" id="KW-0812">Transmembrane</keyword>
<protein>
    <submittedName>
        <fullName evidence="2">Phage holin family protein</fullName>
    </submittedName>
</protein>
<comment type="caution">
    <text evidence="2">The sequence shown here is derived from an EMBL/GenBank/DDBJ whole genome shotgun (WGS) entry which is preliminary data.</text>
</comment>